<evidence type="ECO:0000313" key="1">
    <source>
        <dbReference type="EMBL" id="RAK97446.1"/>
    </source>
</evidence>
<dbReference type="PANTHER" id="PTHR42695:SF6">
    <property type="entry name" value="GLUTAMINE AMIDOTRANSFERASE DOMAIN-CONTAINING PROTEIN"/>
    <property type="match status" value="1"/>
</dbReference>
<dbReference type="SUPFAM" id="SSF52317">
    <property type="entry name" value="Class I glutamine amidotransferase-like"/>
    <property type="match status" value="1"/>
</dbReference>
<dbReference type="AlphaFoldDB" id="A0A395GQ14"/>
<dbReference type="GO" id="GO:0005829">
    <property type="term" value="C:cytosol"/>
    <property type="evidence" value="ECO:0007669"/>
    <property type="project" value="TreeGrafter"/>
</dbReference>
<dbReference type="CDD" id="cd01741">
    <property type="entry name" value="GATase1_1"/>
    <property type="match status" value="1"/>
</dbReference>
<reference evidence="1 2" key="1">
    <citation type="submission" date="2018-02" db="EMBL/GenBank/DDBJ databases">
        <title>The genomes of Aspergillus section Nigri reveals drivers in fungal speciation.</title>
        <authorList>
            <consortium name="DOE Joint Genome Institute"/>
            <person name="Vesth T.C."/>
            <person name="Nybo J."/>
            <person name="Theobald S."/>
            <person name="Brandl J."/>
            <person name="Frisvad J.C."/>
            <person name="Nielsen K.F."/>
            <person name="Lyhne E.K."/>
            <person name="Kogle M.E."/>
            <person name="Kuo A."/>
            <person name="Riley R."/>
            <person name="Clum A."/>
            <person name="Nolan M."/>
            <person name="Lipzen A."/>
            <person name="Salamov A."/>
            <person name="Henrissat B."/>
            <person name="Wiebenga A."/>
            <person name="De vries R.P."/>
            <person name="Grigoriev I.V."/>
            <person name="Mortensen U.H."/>
            <person name="Andersen M.R."/>
            <person name="Baker S.E."/>
        </authorList>
    </citation>
    <scope>NUCLEOTIDE SEQUENCE [LARGE SCALE GENOMIC DNA]</scope>
    <source>
        <strain evidence="1 2">CBS 121593</strain>
    </source>
</reference>
<dbReference type="GO" id="GO:0005634">
    <property type="term" value="C:nucleus"/>
    <property type="evidence" value="ECO:0007669"/>
    <property type="project" value="TreeGrafter"/>
</dbReference>
<protein>
    <recommendedName>
        <fullName evidence="3">Class I glutamine amidotransferase-like protein</fullName>
    </recommendedName>
</protein>
<dbReference type="EMBL" id="KZ824463">
    <property type="protein sequence ID" value="RAK97446.1"/>
    <property type="molecule type" value="Genomic_DNA"/>
</dbReference>
<organism evidence="1 2">
    <name type="scientific">Aspergillus ibericus CBS 121593</name>
    <dbReference type="NCBI Taxonomy" id="1448316"/>
    <lineage>
        <taxon>Eukaryota</taxon>
        <taxon>Fungi</taxon>
        <taxon>Dikarya</taxon>
        <taxon>Ascomycota</taxon>
        <taxon>Pezizomycotina</taxon>
        <taxon>Eurotiomycetes</taxon>
        <taxon>Eurotiomycetidae</taxon>
        <taxon>Eurotiales</taxon>
        <taxon>Aspergillaceae</taxon>
        <taxon>Aspergillus</taxon>
        <taxon>Aspergillus subgen. Circumdati</taxon>
    </lineage>
</organism>
<proteinExistence type="predicted"/>
<dbReference type="VEuPathDB" id="FungiDB:BO80DRAFT_504796"/>
<sequence>MRTIHIAILDTDVPVPTIYTTRGLYSTQFHALLAAATTRLNQHSSSEEEKEIRIHTTAYDAVGGHLPSFSSLLTTPSHPPPNPKEEGAVNPLTIPISALLITGSAASVYDPTLPWIPPLIDFLRTVYENYPRVKLFGSCFGHQLIAYSLLSTSSATGAKKGNVRVERCPLGMEIGLARVTLSSGFVDAFPCLKGTKEWRVQMVHGDWVASSLLSSEEGGGEGDALPAPWVNIGSTDQCPIQGLYAPGRVLSYQGHFEFDSVVNRETCVEFGRRLGWTEESLQQYVEAIGEVDGEGDDSKVAAEVVVRFLAGEDEPTEYLSPAEKAGLKEKLASTLSLIGQLISWSTRT</sequence>
<keyword evidence="2" id="KW-1185">Reference proteome</keyword>
<evidence type="ECO:0008006" key="3">
    <source>
        <dbReference type="Google" id="ProtNLM"/>
    </source>
</evidence>
<dbReference type="Gene3D" id="3.40.50.880">
    <property type="match status" value="1"/>
</dbReference>
<dbReference type="PANTHER" id="PTHR42695">
    <property type="entry name" value="GLUTAMINE AMIDOTRANSFERASE YLR126C-RELATED"/>
    <property type="match status" value="1"/>
</dbReference>
<dbReference type="Proteomes" id="UP000249402">
    <property type="component" value="Unassembled WGS sequence"/>
</dbReference>
<accession>A0A395GQ14</accession>
<dbReference type="GeneID" id="37229310"/>
<name>A0A395GQ14_9EURO</name>
<dbReference type="RefSeq" id="XP_025571774.1">
    <property type="nucleotide sequence ID" value="XM_025724445.1"/>
</dbReference>
<dbReference type="InterPro" id="IPR029062">
    <property type="entry name" value="Class_I_gatase-like"/>
</dbReference>
<evidence type="ECO:0000313" key="2">
    <source>
        <dbReference type="Proteomes" id="UP000249402"/>
    </source>
</evidence>
<dbReference type="STRING" id="1448316.A0A395GQ14"/>
<dbReference type="OrthoDB" id="1669814at2759"/>
<dbReference type="InterPro" id="IPR044992">
    <property type="entry name" value="ChyE-like"/>
</dbReference>
<gene>
    <name evidence="1" type="ORF">BO80DRAFT_504796</name>
</gene>